<keyword evidence="4 7" id="KW-0812">Transmembrane</keyword>
<feature type="transmembrane region" description="Helical" evidence="7">
    <location>
        <begin position="86"/>
        <end position="107"/>
    </location>
</feature>
<feature type="transmembrane region" description="Helical" evidence="7">
    <location>
        <begin position="451"/>
        <end position="471"/>
    </location>
</feature>
<evidence type="ECO:0000256" key="3">
    <source>
        <dbReference type="ARBA" id="ARBA00022475"/>
    </source>
</evidence>
<comment type="similarity">
    <text evidence="2">Belongs to the polysaccharide synthase family.</text>
</comment>
<evidence type="ECO:0000256" key="2">
    <source>
        <dbReference type="ARBA" id="ARBA00007430"/>
    </source>
</evidence>
<feature type="transmembrane region" description="Helical" evidence="7">
    <location>
        <begin position="188"/>
        <end position="207"/>
    </location>
</feature>
<dbReference type="CDD" id="cd13127">
    <property type="entry name" value="MATE_tuaB_like"/>
    <property type="match status" value="1"/>
</dbReference>
<dbReference type="EMBL" id="MFFU01000062">
    <property type="protein sequence ID" value="OGF14605.1"/>
    <property type="molecule type" value="Genomic_DNA"/>
</dbReference>
<evidence type="ECO:0000313" key="8">
    <source>
        <dbReference type="EMBL" id="OGF14605.1"/>
    </source>
</evidence>
<feature type="transmembrane region" description="Helical" evidence="7">
    <location>
        <begin position="418"/>
        <end position="439"/>
    </location>
</feature>
<feature type="transmembrane region" description="Helical" evidence="7">
    <location>
        <begin position="367"/>
        <end position="384"/>
    </location>
</feature>
<gene>
    <name evidence="8" type="ORF">A3D54_01535</name>
</gene>
<feature type="transmembrane region" description="Helical" evidence="7">
    <location>
        <begin position="298"/>
        <end position="320"/>
    </location>
</feature>
<evidence type="ECO:0000256" key="1">
    <source>
        <dbReference type="ARBA" id="ARBA00004651"/>
    </source>
</evidence>
<dbReference type="Pfam" id="PF13440">
    <property type="entry name" value="Polysacc_synt_3"/>
    <property type="match status" value="1"/>
</dbReference>
<sequence>MIKVDQPAGTLSKSIHSGKWMTLSMVTQKILSVGTFFTLARLLTPADYGVIAIALIITATIDKFTSPGLETALVQKRTDMEPYLDAIWTANVFRSFLLGLIIFWAAGPLSDFFDMPEAIDVIRLSSLLVILPKLGNTRLIYFFTELNFKKIFWRDLSGQIAYTIIAIAWALFISASFWALFLGHISRLLISSLISYILYPSPPRFSFNFKPLLPLVNYSKWIMGQNILDYFIGLLDQIFVGKLLGVERLGFYSKARDLSFMTTSSLLSIIRKVSFYAYVNIQTELKKIQDGFIKSLDLVLIVTLPFCFLLLVEGGAIISVLLGPNWLGLVVPLKILAVANIFKALASPVYPIFNSMGRPEINFKINIIRLIFSIPLFYWGIKFWGTDGAAWAFSLIALIVLLYSVWQARGVLKLNWGNIMPSILHISFSLAPVVLLAVGLRPFIHSFNDNYLISAWVILLSFIYAGFVWFLGRFFPGGPSSTLAAILLELRAKERH</sequence>
<comment type="caution">
    <text evidence="8">The sequence shown here is derived from an EMBL/GenBank/DDBJ whole genome shotgun (WGS) entry which is preliminary data.</text>
</comment>
<comment type="subcellular location">
    <subcellularLocation>
        <location evidence="1">Cell membrane</location>
        <topology evidence="1">Multi-pass membrane protein</topology>
    </subcellularLocation>
</comment>
<dbReference type="GO" id="GO:0005886">
    <property type="term" value="C:plasma membrane"/>
    <property type="evidence" value="ECO:0007669"/>
    <property type="project" value="UniProtKB-SubCell"/>
</dbReference>
<evidence type="ECO:0000256" key="7">
    <source>
        <dbReference type="SAM" id="Phobius"/>
    </source>
</evidence>
<evidence type="ECO:0000256" key="4">
    <source>
        <dbReference type="ARBA" id="ARBA00022692"/>
    </source>
</evidence>
<feature type="transmembrane region" description="Helical" evidence="7">
    <location>
        <begin position="160"/>
        <end position="182"/>
    </location>
</feature>
<feature type="transmembrane region" description="Helical" evidence="7">
    <location>
        <begin position="227"/>
        <end position="246"/>
    </location>
</feature>
<dbReference type="PANTHER" id="PTHR30250">
    <property type="entry name" value="PST FAMILY PREDICTED COLANIC ACID TRANSPORTER"/>
    <property type="match status" value="1"/>
</dbReference>
<organism evidence="8 9">
    <name type="scientific">Candidatus Falkowbacteria bacterium RIFCSPHIGHO2_02_FULL_45_15</name>
    <dbReference type="NCBI Taxonomy" id="1797987"/>
    <lineage>
        <taxon>Bacteria</taxon>
        <taxon>Candidatus Falkowiibacteriota</taxon>
    </lineage>
</organism>
<dbReference type="AlphaFoldDB" id="A0A1F5RJN2"/>
<evidence type="ECO:0000256" key="6">
    <source>
        <dbReference type="ARBA" id="ARBA00023136"/>
    </source>
</evidence>
<feature type="transmembrane region" description="Helical" evidence="7">
    <location>
        <begin position="390"/>
        <end position="406"/>
    </location>
</feature>
<dbReference type="PANTHER" id="PTHR30250:SF10">
    <property type="entry name" value="LIPOPOLYSACCHARIDE BIOSYNTHESIS PROTEIN WZXC"/>
    <property type="match status" value="1"/>
</dbReference>
<keyword evidence="5 7" id="KW-1133">Transmembrane helix</keyword>
<name>A0A1F5RJN2_9BACT</name>
<dbReference type="InterPro" id="IPR050833">
    <property type="entry name" value="Poly_Biosynth_Transport"/>
</dbReference>
<feature type="transmembrane region" description="Helical" evidence="7">
    <location>
        <begin position="127"/>
        <end position="148"/>
    </location>
</feature>
<feature type="transmembrane region" description="Helical" evidence="7">
    <location>
        <begin position="326"/>
        <end position="346"/>
    </location>
</feature>
<keyword evidence="3" id="KW-1003">Cell membrane</keyword>
<protein>
    <submittedName>
        <fullName evidence="8">Uncharacterized protein</fullName>
    </submittedName>
</protein>
<feature type="transmembrane region" description="Helical" evidence="7">
    <location>
        <begin position="48"/>
        <end position="65"/>
    </location>
</feature>
<keyword evidence="6 7" id="KW-0472">Membrane</keyword>
<evidence type="ECO:0000313" key="9">
    <source>
        <dbReference type="Proteomes" id="UP000177691"/>
    </source>
</evidence>
<proteinExistence type="inferred from homology"/>
<dbReference type="Proteomes" id="UP000177691">
    <property type="component" value="Unassembled WGS sequence"/>
</dbReference>
<evidence type="ECO:0000256" key="5">
    <source>
        <dbReference type="ARBA" id="ARBA00022989"/>
    </source>
</evidence>
<reference evidence="8 9" key="1">
    <citation type="journal article" date="2016" name="Nat. Commun.">
        <title>Thousands of microbial genomes shed light on interconnected biogeochemical processes in an aquifer system.</title>
        <authorList>
            <person name="Anantharaman K."/>
            <person name="Brown C.T."/>
            <person name="Hug L.A."/>
            <person name="Sharon I."/>
            <person name="Castelle C.J."/>
            <person name="Probst A.J."/>
            <person name="Thomas B.C."/>
            <person name="Singh A."/>
            <person name="Wilkins M.J."/>
            <person name="Karaoz U."/>
            <person name="Brodie E.L."/>
            <person name="Williams K.H."/>
            <person name="Hubbard S.S."/>
            <person name="Banfield J.F."/>
        </authorList>
    </citation>
    <scope>NUCLEOTIDE SEQUENCE [LARGE SCALE GENOMIC DNA]</scope>
</reference>
<accession>A0A1F5RJN2</accession>